<dbReference type="PANTHER" id="PTHR43373:SF1">
    <property type="entry name" value="NA(+)_H(+) ANTIPORTER SUBUNIT A"/>
    <property type="match status" value="1"/>
</dbReference>
<evidence type="ECO:0000256" key="7">
    <source>
        <dbReference type="ARBA" id="ARBA00023065"/>
    </source>
</evidence>
<comment type="caution">
    <text evidence="16">The sequence shown here is derived from an EMBL/GenBank/DDBJ whole genome shotgun (WGS) entry which is preliminary data.</text>
</comment>
<dbReference type="Pfam" id="PF00361">
    <property type="entry name" value="Proton_antipo_M"/>
    <property type="match status" value="1"/>
</dbReference>
<dbReference type="InterPro" id="IPR025383">
    <property type="entry name" value="MrpA_C/MbhD"/>
</dbReference>
<dbReference type="InterPro" id="IPR001516">
    <property type="entry name" value="Proton_antipo_N"/>
</dbReference>
<comment type="subcellular location">
    <subcellularLocation>
        <location evidence="1">Cell membrane</location>
        <topology evidence="1">Multi-pass membrane protein</topology>
    </subcellularLocation>
    <subcellularLocation>
        <location evidence="9">Membrane</location>
        <topology evidence="9">Multi-pass membrane protein</topology>
    </subcellularLocation>
</comment>
<dbReference type="Proteomes" id="UP000218784">
    <property type="component" value="Unassembled WGS sequence"/>
</dbReference>
<evidence type="ECO:0000256" key="5">
    <source>
        <dbReference type="ARBA" id="ARBA00022692"/>
    </source>
</evidence>
<evidence type="ECO:0000256" key="4">
    <source>
        <dbReference type="ARBA" id="ARBA00022475"/>
    </source>
</evidence>
<accession>A0A2A4HW68</accession>
<dbReference type="InterPro" id="IPR046806">
    <property type="entry name" value="MrpA_C/MbhE"/>
</dbReference>
<feature type="transmembrane region" description="Helical" evidence="10">
    <location>
        <begin position="674"/>
        <end position="692"/>
    </location>
</feature>
<dbReference type="PRINTS" id="PR01434">
    <property type="entry name" value="NADHDHGNASE5"/>
</dbReference>
<dbReference type="AlphaFoldDB" id="A0A2A4HW68"/>
<dbReference type="NCBIfam" id="NF009288">
    <property type="entry name" value="PRK12648.1"/>
    <property type="match status" value="1"/>
</dbReference>
<name>A0A2A4HW68_9SPHN</name>
<evidence type="ECO:0000256" key="10">
    <source>
        <dbReference type="SAM" id="Phobius"/>
    </source>
</evidence>
<evidence type="ECO:0000313" key="16">
    <source>
        <dbReference type="EMBL" id="PCG08604.1"/>
    </source>
</evidence>
<feature type="transmembrane region" description="Helical" evidence="10">
    <location>
        <begin position="552"/>
        <end position="572"/>
    </location>
</feature>
<feature type="transmembrane region" description="Helical" evidence="10">
    <location>
        <begin position="227"/>
        <end position="249"/>
    </location>
</feature>
<keyword evidence="6 10" id="KW-1133">Transmembrane helix</keyword>
<feature type="transmembrane region" description="Helical" evidence="10">
    <location>
        <begin position="61"/>
        <end position="82"/>
    </location>
</feature>
<feature type="transmembrane region" description="Helical" evidence="10">
    <location>
        <begin position="734"/>
        <end position="756"/>
    </location>
</feature>
<feature type="domain" description="MrpA C-terminal/MbhE" evidence="15">
    <location>
        <begin position="669"/>
        <end position="749"/>
    </location>
</feature>
<evidence type="ECO:0000259" key="15">
    <source>
        <dbReference type="Pfam" id="PF20501"/>
    </source>
</evidence>
<feature type="transmembrane region" description="Helical" evidence="10">
    <location>
        <begin position="394"/>
        <end position="415"/>
    </location>
</feature>
<evidence type="ECO:0000256" key="6">
    <source>
        <dbReference type="ARBA" id="ARBA00022989"/>
    </source>
</evidence>
<dbReference type="InterPro" id="IPR050616">
    <property type="entry name" value="CPA3_Na-H_Antiporter_A"/>
</dbReference>
<keyword evidence="3" id="KW-0050">Antiport</keyword>
<proteinExistence type="predicted"/>
<feature type="transmembrane region" description="Helical" evidence="10">
    <location>
        <begin position="809"/>
        <end position="829"/>
    </location>
</feature>
<feature type="transmembrane region" description="Helical" evidence="10">
    <location>
        <begin position="436"/>
        <end position="460"/>
    </location>
</feature>
<feature type="transmembrane region" description="Helical" evidence="10">
    <location>
        <begin position="116"/>
        <end position="135"/>
    </location>
</feature>
<feature type="transmembrane region" description="Helical" evidence="10">
    <location>
        <begin position="94"/>
        <end position="110"/>
    </location>
</feature>
<evidence type="ECO:0000259" key="12">
    <source>
        <dbReference type="Pfam" id="PF00662"/>
    </source>
</evidence>
<feature type="domain" description="NADH-Ubiquinone oxidoreductase (complex I) chain 5 N-terminal" evidence="12">
    <location>
        <begin position="51"/>
        <end position="94"/>
    </location>
</feature>
<dbReference type="GO" id="GO:0015297">
    <property type="term" value="F:antiporter activity"/>
    <property type="evidence" value="ECO:0007669"/>
    <property type="project" value="UniProtKB-KW"/>
</dbReference>
<evidence type="ECO:0000259" key="13">
    <source>
        <dbReference type="Pfam" id="PF04039"/>
    </source>
</evidence>
<keyword evidence="17" id="KW-1185">Reference proteome</keyword>
<evidence type="ECO:0000313" key="17">
    <source>
        <dbReference type="Proteomes" id="UP000218784"/>
    </source>
</evidence>
<feature type="domain" description="NADH:quinone oxidoreductase/Mrp antiporter transmembrane" evidence="11">
    <location>
        <begin position="111"/>
        <end position="386"/>
    </location>
</feature>
<keyword evidence="7" id="KW-0406">Ion transport</keyword>
<dbReference type="Pfam" id="PF00662">
    <property type="entry name" value="Proton_antipo_N"/>
    <property type="match status" value="1"/>
</dbReference>
<dbReference type="Pfam" id="PF13244">
    <property type="entry name" value="MbhD"/>
    <property type="match status" value="1"/>
</dbReference>
<dbReference type="GO" id="GO:0006811">
    <property type="term" value="P:monoatomic ion transport"/>
    <property type="evidence" value="ECO:0007669"/>
    <property type="project" value="UniProtKB-KW"/>
</dbReference>
<dbReference type="PANTHER" id="PTHR43373">
    <property type="entry name" value="NA(+)/H(+) ANTIPORTER SUBUNIT"/>
    <property type="match status" value="1"/>
</dbReference>
<dbReference type="InterPro" id="IPR007182">
    <property type="entry name" value="MnhB"/>
</dbReference>
<feature type="domain" description="MrpA C-terminal/MbhD" evidence="14">
    <location>
        <begin position="594"/>
        <end position="659"/>
    </location>
</feature>
<evidence type="ECO:0000256" key="3">
    <source>
        <dbReference type="ARBA" id="ARBA00022449"/>
    </source>
</evidence>
<dbReference type="Pfam" id="PF04039">
    <property type="entry name" value="MnhB"/>
    <property type="match status" value="1"/>
</dbReference>
<feature type="transmembrane region" description="Helical" evidence="10">
    <location>
        <begin position="190"/>
        <end position="215"/>
    </location>
</feature>
<keyword evidence="2" id="KW-0813">Transport</keyword>
<feature type="transmembrane region" description="Helical" evidence="10">
    <location>
        <begin position="255"/>
        <end position="276"/>
    </location>
</feature>
<feature type="transmembrane region" description="Helical" evidence="10">
    <location>
        <begin position="610"/>
        <end position="630"/>
    </location>
</feature>
<feature type="transmembrane region" description="Helical" evidence="10">
    <location>
        <begin position="636"/>
        <end position="654"/>
    </location>
</feature>
<feature type="transmembrane region" description="Helical" evidence="10">
    <location>
        <begin position="283"/>
        <end position="302"/>
    </location>
</feature>
<protein>
    <submittedName>
        <fullName evidence="16">Monovalent cation/H+ antiporter subunit A</fullName>
    </submittedName>
</protein>
<evidence type="ECO:0000256" key="2">
    <source>
        <dbReference type="ARBA" id="ARBA00022448"/>
    </source>
</evidence>
<keyword evidence="8 10" id="KW-0472">Membrane</keyword>
<feature type="transmembrane region" description="Helical" evidence="10">
    <location>
        <begin position="352"/>
        <end position="374"/>
    </location>
</feature>
<feature type="transmembrane region" description="Helical" evidence="10">
    <location>
        <begin position="480"/>
        <end position="505"/>
    </location>
</feature>
<dbReference type="Pfam" id="PF20501">
    <property type="entry name" value="MbhE"/>
    <property type="match status" value="1"/>
</dbReference>
<organism evidence="16 17">
    <name type="scientific">Sphingomonas ginsenosidimutans</name>
    <dbReference type="NCBI Taxonomy" id="862134"/>
    <lineage>
        <taxon>Bacteria</taxon>
        <taxon>Pseudomonadati</taxon>
        <taxon>Pseudomonadota</taxon>
        <taxon>Alphaproteobacteria</taxon>
        <taxon>Sphingomonadales</taxon>
        <taxon>Sphingomonadaceae</taxon>
        <taxon>Sphingomonas</taxon>
    </lineage>
</organism>
<evidence type="ECO:0000256" key="8">
    <source>
        <dbReference type="ARBA" id="ARBA00023136"/>
    </source>
</evidence>
<feature type="transmembrane region" description="Helical" evidence="10">
    <location>
        <begin position="884"/>
        <end position="906"/>
    </location>
</feature>
<feature type="transmembrane region" description="Helical" evidence="10">
    <location>
        <begin position="584"/>
        <end position="603"/>
    </location>
</feature>
<feature type="transmembrane region" description="Helical" evidence="10">
    <location>
        <begin position="841"/>
        <end position="864"/>
    </location>
</feature>
<dbReference type="InterPro" id="IPR001750">
    <property type="entry name" value="ND/Mrp_TM"/>
</dbReference>
<evidence type="ECO:0000256" key="9">
    <source>
        <dbReference type="RuleBase" id="RU000320"/>
    </source>
</evidence>
<dbReference type="GO" id="GO:0005886">
    <property type="term" value="C:plasma membrane"/>
    <property type="evidence" value="ECO:0007669"/>
    <property type="project" value="UniProtKB-SubCell"/>
</dbReference>
<feature type="domain" description="Na+/H+ antiporter MnhB subunit-related protein" evidence="13">
    <location>
        <begin position="778"/>
        <end position="901"/>
    </location>
</feature>
<feature type="transmembrane region" description="Helical" evidence="10">
    <location>
        <begin position="147"/>
        <end position="170"/>
    </location>
</feature>
<feature type="transmembrane region" description="Helical" evidence="10">
    <location>
        <begin position="777"/>
        <end position="797"/>
    </location>
</feature>
<evidence type="ECO:0000256" key="1">
    <source>
        <dbReference type="ARBA" id="ARBA00004651"/>
    </source>
</evidence>
<evidence type="ECO:0000259" key="11">
    <source>
        <dbReference type="Pfam" id="PF00361"/>
    </source>
</evidence>
<sequence>MLGTLFRASRTVHLGVAGAATAIGFVVLLSLAPAVLAGDLPATRVAWVPALGLELSLWLDPLALLFAGLILGIGFLVVVYAAGYLSEDEPTGRFLSFLMLFQGAMVGIALSNNVVLMLVFWELTSLSSFLLIGFWRHTAEARQGARMALAVTGGGGLALIAGMLLLGQAAGSFELATILTRGAIVQASPLYAPALLLILLGAFTKSAQFPFHFWLPHAMAAPTPVSAYLHSATMVKAGVFLLARLWPVLAGTDLWFALVATTGLVTMIFGAAIALFRTDLKAILAYSTISQLGLMVMLLGFATPAAAAAAVFHILNHAAFKAALFMNAGIVDHETGTRDIRRLGGLARLMPLTATMGVLAAAAMAGLPPLGGFISKEMMLHETAQTAVLGQTWLVPLLATVGATLSVAYSLRYALGLYFGPQRTGEVAKPHDPGAALLAPPLLLVALALGFGLLPMLIAGPLVTATTAAVTGGAPPKIDLALWHGLNLALALSVGAVLGGAFLLARHAALAHRVATGHWVDAKRLFDAAMDALVTATRRVTLAIHAPSLQRYLLLLFATVVVLGLDGATKVGPVLTGGRATTPASPAAIVVWVLLLAATLTVVVTQRQRFLALVFISVIGLAIALAFVHLSAPDLALTQIAVEVVTILLLLLALHLLPKQPARLSSTRRRLRDAVLGLVAGGGASATAWAIMTRVRGDTISTFHWANSYSGGGGTNVVNVTLVDFRAFDTMGEIIVLGIAGLAIFALLEPAVRGAAGQRLRAWRDTMPHSPERHPMMFVMATRLLLPLALLVGIYIFLRGHNQPGGGFVAALIFAIAILLQYLASGYDWTDERRRIGEHPLIAFGVLIAVGTGLGSLAFGAPFLSSSFGYFHLPVVGEFELATAMIFDVAVACVVLGAVMMALAQLSHVAQRAARQPDAEGER</sequence>
<gene>
    <name evidence="16" type="ORF">COA17_12385</name>
</gene>
<keyword evidence="5 9" id="KW-0812">Transmembrane</keyword>
<evidence type="ECO:0000259" key="14">
    <source>
        <dbReference type="Pfam" id="PF13244"/>
    </source>
</evidence>
<dbReference type="EMBL" id="NWVD01000005">
    <property type="protein sequence ID" value="PCG08604.1"/>
    <property type="molecule type" value="Genomic_DNA"/>
</dbReference>
<keyword evidence="4" id="KW-1003">Cell membrane</keyword>
<feature type="transmembrane region" description="Helical" evidence="10">
    <location>
        <begin position="308"/>
        <end position="331"/>
    </location>
</feature>
<reference evidence="16 17" key="1">
    <citation type="submission" date="2017-09" db="EMBL/GenBank/DDBJ databases">
        <title>Sphingomonas ginsenosidimutans KACC 14949, whole genome shotgun sequence.</title>
        <authorList>
            <person name="Feng G."/>
            <person name="Zhu H."/>
        </authorList>
    </citation>
    <scope>NUCLEOTIDE SEQUENCE [LARGE SCALE GENOMIC DNA]</scope>
    <source>
        <strain evidence="16 17">KACC 14949</strain>
    </source>
</reference>